<dbReference type="PANTHER" id="PTHR21174:SF0">
    <property type="entry name" value="HD PHOSPHOHYDROLASE FAMILY PROTEIN-RELATED"/>
    <property type="match status" value="1"/>
</dbReference>
<proteinExistence type="predicted"/>
<evidence type="ECO:0000313" key="2">
    <source>
        <dbReference type="Proteomes" id="UP000253940"/>
    </source>
</evidence>
<dbReference type="OrthoDB" id="9808993at2"/>
<dbReference type="Proteomes" id="UP000253940">
    <property type="component" value="Chromosome"/>
</dbReference>
<gene>
    <name evidence="1" type="ORF">HYN46_07125</name>
</gene>
<dbReference type="AlphaFoldDB" id="A0A345P5Q9"/>
<dbReference type="KEGG" id="mbah:HYN46_07125"/>
<sequence length="212" mass="25237">MIDEQNLQLLERSWRRSFQTYPFSQNQSDSLFTQLLKAYSESQRSYHTLQHLMECLTKFERVFELSDHPREIEVALWFHDAIYDVKGHDNERMSADWAKKSVLDAGGTVDEGNRIYDLIMITQHSALPQTHDEKVLVDIDLSILGESMERFDEYDRQVRQEYAWVADDIFKEKRREVLGGFLARSQIFNSEYFFTHFEHFARENLKRALSQL</sequence>
<evidence type="ECO:0000313" key="1">
    <source>
        <dbReference type="EMBL" id="AXI02618.1"/>
    </source>
</evidence>
<keyword evidence="2" id="KW-1185">Reference proteome</keyword>
<organism evidence="1 2">
    <name type="scientific">Aquirhabdus parva</name>
    <dbReference type="NCBI Taxonomy" id="2283318"/>
    <lineage>
        <taxon>Bacteria</taxon>
        <taxon>Pseudomonadati</taxon>
        <taxon>Pseudomonadota</taxon>
        <taxon>Gammaproteobacteria</taxon>
        <taxon>Moraxellales</taxon>
        <taxon>Moraxellaceae</taxon>
        <taxon>Aquirhabdus</taxon>
    </lineage>
</organism>
<reference evidence="1 2" key="1">
    <citation type="submission" date="2018-07" db="EMBL/GenBank/DDBJ databases">
        <title>Genome sequencing of Moraxellaceae gen. HYN0046.</title>
        <authorList>
            <person name="Kim M."/>
            <person name="Yi H."/>
        </authorList>
    </citation>
    <scope>NUCLEOTIDE SEQUENCE [LARGE SCALE GENOMIC DNA]</scope>
    <source>
        <strain evidence="1 2">HYN0046</strain>
    </source>
</reference>
<dbReference type="SUPFAM" id="SSF109604">
    <property type="entry name" value="HD-domain/PDEase-like"/>
    <property type="match status" value="1"/>
</dbReference>
<protein>
    <submittedName>
        <fullName evidence="1">N-methyl-D-aspartate receptor NMDAR2C subunit</fullName>
    </submittedName>
</protein>
<dbReference type="EMBL" id="CP031222">
    <property type="protein sequence ID" value="AXI02618.1"/>
    <property type="molecule type" value="Genomic_DNA"/>
</dbReference>
<dbReference type="PIRSF" id="PIRSF035170">
    <property type="entry name" value="HD_phosphohydro"/>
    <property type="match status" value="1"/>
</dbReference>
<name>A0A345P5Q9_9GAMM</name>
<dbReference type="RefSeq" id="WP_114898728.1">
    <property type="nucleotide sequence ID" value="NZ_CP031222.1"/>
</dbReference>
<keyword evidence="1" id="KW-0675">Receptor</keyword>
<dbReference type="InterPro" id="IPR009218">
    <property type="entry name" value="HD_phosphohydro"/>
</dbReference>
<accession>A0A345P5Q9</accession>
<dbReference type="PANTHER" id="PTHR21174">
    <property type="match status" value="1"/>
</dbReference>